<comment type="caution">
    <text evidence="10">The sequence shown here is derived from an EMBL/GenBank/DDBJ whole genome shotgun (WGS) entry which is preliminary data.</text>
</comment>
<evidence type="ECO:0000313" key="11">
    <source>
        <dbReference type="Proteomes" id="UP000325307"/>
    </source>
</evidence>
<feature type="region of interest" description="Disordered" evidence="8">
    <location>
        <begin position="344"/>
        <end position="363"/>
    </location>
</feature>
<evidence type="ECO:0000256" key="2">
    <source>
        <dbReference type="ARBA" id="ARBA00005417"/>
    </source>
</evidence>
<reference evidence="10 11" key="1">
    <citation type="submission" date="2019-09" db="EMBL/GenBank/DDBJ databases">
        <title>Arthrobacter zafarii sp. nov., a moderately thermotolerant and halotolerant actinobacterium isolated from Cholistan desert soil of Pakistan.</title>
        <authorList>
            <person name="Amin A."/>
            <person name="Ahmed I."/>
            <person name="Khalid N."/>
            <person name="Schumann P."/>
            <person name="Busse H.J."/>
            <person name="Khan I.U."/>
            <person name="Li S."/>
            <person name="Li W.J."/>
        </authorList>
    </citation>
    <scope>NUCLEOTIDE SEQUENCE [LARGE SCALE GENOMIC DNA]</scope>
    <source>
        <strain evidence="10 11">NCCP-1664</strain>
    </source>
</reference>
<dbReference type="InterPro" id="IPR050388">
    <property type="entry name" value="ABC_Ni/Peptide_Import"/>
</dbReference>
<dbReference type="Gene3D" id="3.40.50.300">
    <property type="entry name" value="P-loop containing nucleotide triphosphate hydrolases"/>
    <property type="match status" value="2"/>
</dbReference>
<proteinExistence type="inferred from homology"/>
<dbReference type="PROSITE" id="PS50893">
    <property type="entry name" value="ABC_TRANSPORTER_2"/>
    <property type="match status" value="2"/>
</dbReference>
<keyword evidence="11" id="KW-1185">Reference proteome</keyword>
<dbReference type="InterPro" id="IPR003593">
    <property type="entry name" value="AAA+_ATPase"/>
</dbReference>
<evidence type="ECO:0000256" key="8">
    <source>
        <dbReference type="SAM" id="MobiDB-lite"/>
    </source>
</evidence>
<dbReference type="NCBIfam" id="NF007739">
    <property type="entry name" value="PRK10419.1"/>
    <property type="match status" value="2"/>
</dbReference>
<dbReference type="Proteomes" id="UP000325307">
    <property type="component" value="Unassembled WGS sequence"/>
</dbReference>
<evidence type="ECO:0000313" key="10">
    <source>
        <dbReference type="EMBL" id="GER23018.1"/>
    </source>
</evidence>
<dbReference type="InterPro" id="IPR003439">
    <property type="entry name" value="ABC_transporter-like_ATP-bd"/>
</dbReference>
<dbReference type="PANTHER" id="PTHR43297:SF2">
    <property type="entry name" value="DIPEPTIDE TRANSPORT ATP-BINDING PROTEIN DPPD"/>
    <property type="match status" value="1"/>
</dbReference>
<keyword evidence="7" id="KW-0472">Membrane</keyword>
<dbReference type="CDD" id="cd03257">
    <property type="entry name" value="ABC_NikE_OppD_transporters"/>
    <property type="match status" value="2"/>
</dbReference>
<keyword evidence="5" id="KW-0547">Nucleotide-binding</keyword>
<protein>
    <submittedName>
        <fullName evidence="10">ABC transporter ATP-binding protein</fullName>
    </submittedName>
</protein>
<gene>
    <name evidence="10" type="ORF">NCCP1664_15140</name>
</gene>
<evidence type="ECO:0000256" key="4">
    <source>
        <dbReference type="ARBA" id="ARBA00022475"/>
    </source>
</evidence>
<name>A0A5A7NT77_9MICC</name>
<dbReference type="InterPro" id="IPR027417">
    <property type="entry name" value="P-loop_NTPase"/>
</dbReference>
<dbReference type="SMART" id="SM00382">
    <property type="entry name" value="AAA"/>
    <property type="match status" value="2"/>
</dbReference>
<evidence type="ECO:0000259" key="9">
    <source>
        <dbReference type="PROSITE" id="PS50893"/>
    </source>
</evidence>
<dbReference type="GO" id="GO:0005886">
    <property type="term" value="C:plasma membrane"/>
    <property type="evidence" value="ECO:0007669"/>
    <property type="project" value="UniProtKB-SubCell"/>
</dbReference>
<keyword evidence="6 10" id="KW-0067">ATP-binding</keyword>
<dbReference type="EMBL" id="BKDJ01000006">
    <property type="protein sequence ID" value="GER23018.1"/>
    <property type="molecule type" value="Genomic_DNA"/>
</dbReference>
<organism evidence="10 11">
    <name type="scientific">Zafaria cholistanensis</name>
    <dbReference type="NCBI Taxonomy" id="1682741"/>
    <lineage>
        <taxon>Bacteria</taxon>
        <taxon>Bacillati</taxon>
        <taxon>Actinomycetota</taxon>
        <taxon>Actinomycetes</taxon>
        <taxon>Micrococcales</taxon>
        <taxon>Micrococcaceae</taxon>
        <taxon>Zafaria</taxon>
    </lineage>
</organism>
<feature type="domain" description="ABC transporter" evidence="9">
    <location>
        <begin position="289"/>
        <end position="529"/>
    </location>
</feature>
<evidence type="ECO:0000256" key="6">
    <source>
        <dbReference type="ARBA" id="ARBA00022840"/>
    </source>
</evidence>
<keyword evidence="4" id="KW-1003">Cell membrane</keyword>
<evidence type="ECO:0000256" key="5">
    <source>
        <dbReference type="ARBA" id="ARBA00022741"/>
    </source>
</evidence>
<feature type="domain" description="ABC transporter" evidence="9">
    <location>
        <begin position="10"/>
        <end position="268"/>
    </location>
</feature>
<evidence type="ECO:0000256" key="7">
    <source>
        <dbReference type="ARBA" id="ARBA00023136"/>
    </source>
</evidence>
<dbReference type="PANTHER" id="PTHR43297">
    <property type="entry name" value="OLIGOPEPTIDE TRANSPORT ATP-BINDING PROTEIN APPD"/>
    <property type="match status" value="1"/>
</dbReference>
<comment type="subcellular location">
    <subcellularLocation>
        <location evidence="1">Cell membrane</location>
        <topology evidence="1">Peripheral membrane protein</topology>
    </subcellularLocation>
</comment>
<dbReference type="AlphaFoldDB" id="A0A5A7NT77"/>
<sequence length="562" mass="60017">MPEGLLIEQLRLSEGTPSTAPARTRADRSAPAPRTLLAGVDLTVAPGEFVALVGASGSGKTLTAMSALGLLPPNLRIDSGTIRLGGTDLRAAGEAELNRVRGGRIGMLFQQPKRMFNPRQTIISHLLEPLRLHAGLRGREARARAVDLLAEAGLSDPGHWARAYPHQLSGGMAQRAMLAVALAGQPELLLADEPTSALDKVLERQILELIDRQRRQRGLGILYITHDFATVSAFADRVVVMEAGQVKESGPAAAVLDAPQSECTRQLLASSALVPGPKPAPAASARTVLALEGVTKRFAAAKRGLRPALEQVSLTVLEGEILGVLGQSGSGKSTLARLAVGLESPDSGRITRPTGARQGPGGSAGTAVQLVFQEPHDAFDPRMRLCASLEAPLAQRGGLTTEERQNRIHRVLQEVELEPGLLDRYPGQCSGGQLQRLTIARALLLEPTVLICDEATSALDAVTQRKVLDLLLRLQRDHRMSLVMISHDMNVIRYASQRVAVLFEGALVELAATEDFFTDPQHPHSRQLVAASLPSRRAGTTGPQRLVPETQELLDALPPLPA</sequence>
<dbReference type="RefSeq" id="WP_149956627.1">
    <property type="nucleotide sequence ID" value="NZ_BKDJ01000006.1"/>
</dbReference>
<dbReference type="Pfam" id="PF00005">
    <property type="entry name" value="ABC_tran"/>
    <property type="match status" value="2"/>
</dbReference>
<dbReference type="SUPFAM" id="SSF52540">
    <property type="entry name" value="P-loop containing nucleoside triphosphate hydrolases"/>
    <property type="match status" value="2"/>
</dbReference>
<dbReference type="GO" id="GO:0005524">
    <property type="term" value="F:ATP binding"/>
    <property type="evidence" value="ECO:0007669"/>
    <property type="project" value="UniProtKB-KW"/>
</dbReference>
<dbReference type="PROSITE" id="PS00211">
    <property type="entry name" value="ABC_TRANSPORTER_1"/>
    <property type="match status" value="2"/>
</dbReference>
<dbReference type="InterPro" id="IPR017871">
    <property type="entry name" value="ABC_transporter-like_CS"/>
</dbReference>
<comment type="similarity">
    <text evidence="2">Belongs to the ABC transporter superfamily.</text>
</comment>
<evidence type="ECO:0000256" key="1">
    <source>
        <dbReference type="ARBA" id="ARBA00004202"/>
    </source>
</evidence>
<dbReference type="GO" id="GO:0016887">
    <property type="term" value="F:ATP hydrolysis activity"/>
    <property type="evidence" value="ECO:0007669"/>
    <property type="project" value="InterPro"/>
</dbReference>
<dbReference type="OrthoDB" id="4008250at2"/>
<evidence type="ECO:0000256" key="3">
    <source>
        <dbReference type="ARBA" id="ARBA00022448"/>
    </source>
</evidence>
<keyword evidence="3" id="KW-0813">Transport</keyword>
<accession>A0A5A7NT77</accession>